<evidence type="ECO:0000259" key="14">
    <source>
        <dbReference type="PROSITE" id="PS50905"/>
    </source>
</evidence>
<dbReference type="PROSITE" id="PS00540">
    <property type="entry name" value="FERRITIN_1"/>
    <property type="match status" value="1"/>
</dbReference>
<feature type="binding site" evidence="12">
    <location>
        <position position="71"/>
    </location>
    <ligand>
        <name>Fe cation</name>
        <dbReference type="ChEBI" id="CHEBI:24875"/>
        <label>1</label>
    </ligand>
</feature>
<evidence type="ECO:0000256" key="11">
    <source>
        <dbReference type="ARBA" id="ARBA00047990"/>
    </source>
</evidence>
<keyword evidence="4 13" id="KW-0409">Iron storage</keyword>
<proteinExistence type="inferred from homology"/>
<dbReference type="Pfam" id="PF00210">
    <property type="entry name" value="Ferritin"/>
    <property type="match status" value="1"/>
</dbReference>
<evidence type="ECO:0000256" key="1">
    <source>
        <dbReference type="ARBA" id="ARBA00004371"/>
    </source>
</evidence>
<dbReference type="GO" id="GO:0008198">
    <property type="term" value="F:ferrous iron binding"/>
    <property type="evidence" value="ECO:0007669"/>
    <property type="project" value="TreeGrafter"/>
</dbReference>
<dbReference type="GO" id="GO:0004322">
    <property type="term" value="F:ferroxidase activity"/>
    <property type="evidence" value="ECO:0007669"/>
    <property type="project" value="UniProtKB-EC"/>
</dbReference>
<organism evidence="15 16">
    <name type="scientific">Myotis davidii</name>
    <name type="common">David's myotis</name>
    <dbReference type="NCBI Taxonomy" id="225400"/>
    <lineage>
        <taxon>Eukaryota</taxon>
        <taxon>Metazoa</taxon>
        <taxon>Chordata</taxon>
        <taxon>Craniata</taxon>
        <taxon>Vertebrata</taxon>
        <taxon>Euteleostomi</taxon>
        <taxon>Mammalia</taxon>
        <taxon>Eutheria</taxon>
        <taxon>Laurasiatheria</taxon>
        <taxon>Chiroptera</taxon>
        <taxon>Yangochiroptera</taxon>
        <taxon>Vespertilionidae</taxon>
        <taxon>Myotis</taxon>
    </lineage>
</organism>
<keyword evidence="8" id="KW-0458">Lysosome</keyword>
<dbReference type="GO" id="GO:0005764">
    <property type="term" value="C:lysosome"/>
    <property type="evidence" value="ECO:0007669"/>
    <property type="project" value="UniProtKB-SubCell"/>
</dbReference>
<dbReference type="GO" id="GO:0006826">
    <property type="term" value="P:iron ion transport"/>
    <property type="evidence" value="ECO:0007669"/>
    <property type="project" value="InterPro"/>
</dbReference>
<dbReference type="InterPro" id="IPR012347">
    <property type="entry name" value="Ferritin-like"/>
</dbReference>
<keyword evidence="6" id="KW-0560">Oxidoreductase</keyword>
<evidence type="ECO:0000256" key="12">
    <source>
        <dbReference type="PIRSR" id="PIRSR601519-1"/>
    </source>
</evidence>
<comment type="subcellular location">
    <subcellularLocation>
        <location evidence="2">Cytoplasmic vesicle</location>
        <location evidence="2">Autophagosome</location>
    </subcellularLocation>
    <subcellularLocation>
        <location evidence="1">Lysosome</location>
    </subcellularLocation>
</comment>
<evidence type="ECO:0000256" key="8">
    <source>
        <dbReference type="ARBA" id="ARBA00023228"/>
    </source>
</evidence>
<feature type="binding site" evidence="12">
    <location>
        <position position="105"/>
    </location>
    <ligand>
        <name>Fe cation</name>
        <dbReference type="ChEBI" id="CHEBI:24875"/>
        <label>1</label>
    </ligand>
</feature>
<dbReference type="Proteomes" id="UP000010556">
    <property type="component" value="Unassembled WGS sequence"/>
</dbReference>
<feature type="domain" description="Ferritin-like diiron" evidence="14">
    <location>
        <begin position="1"/>
        <end position="123"/>
    </location>
</feature>
<dbReference type="InterPro" id="IPR008331">
    <property type="entry name" value="Ferritin_DPS_dom"/>
</dbReference>
<dbReference type="SUPFAM" id="SSF47240">
    <property type="entry name" value="Ferritin-like"/>
    <property type="match status" value="1"/>
</dbReference>
<sequence>MTYYFDHDDVALKNLAKYVLQQSHEKKEHAEKLMTLQNQRGGRISLQDIKKPDYDNRENQMNAMECASHLEKSVTRSLLELHELATDKNDPHLCDFIGTHYLNEQAKPTKELGGHVTSLYKVGAPESGRTEYLFNKHTVGDRDES</sequence>
<dbReference type="InterPro" id="IPR009078">
    <property type="entry name" value="Ferritin-like_SF"/>
</dbReference>
<dbReference type="InterPro" id="IPR014034">
    <property type="entry name" value="Ferritin_CS"/>
</dbReference>
<dbReference type="Gene3D" id="1.20.1260.10">
    <property type="match status" value="1"/>
</dbReference>
<dbReference type="GO" id="GO:0005776">
    <property type="term" value="C:autophagosome"/>
    <property type="evidence" value="ECO:0007669"/>
    <property type="project" value="UniProtKB-SubCell"/>
</dbReference>
<dbReference type="eggNOG" id="KOG2332">
    <property type="taxonomic scope" value="Eukaryota"/>
</dbReference>
<evidence type="ECO:0000256" key="7">
    <source>
        <dbReference type="ARBA" id="ARBA00023004"/>
    </source>
</evidence>
<dbReference type="GO" id="GO:0006879">
    <property type="term" value="P:intracellular iron ion homeostasis"/>
    <property type="evidence" value="ECO:0007669"/>
    <property type="project" value="UniProtKB-KW"/>
</dbReference>
<evidence type="ECO:0000256" key="4">
    <source>
        <dbReference type="ARBA" id="ARBA00022434"/>
    </source>
</evidence>
<dbReference type="PROSITE" id="PS50905">
    <property type="entry name" value="FERRITIN_LIKE"/>
    <property type="match status" value="1"/>
</dbReference>
<keyword evidence="7 12" id="KW-0408">Iron</keyword>
<accession>L5LWY0</accession>
<reference evidence="16" key="1">
    <citation type="journal article" date="2013" name="Science">
        <title>Comparative analysis of bat genomes provides insight into the evolution of flight and immunity.</title>
        <authorList>
            <person name="Zhang G."/>
            <person name="Cowled C."/>
            <person name="Shi Z."/>
            <person name="Huang Z."/>
            <person name="Bishop-Lilly K.A."/>
            <person name="Fang X."/>
            <person name="Wynne J.W."/>
            <person name="Xiong Z."/>
            <person name="Baker M.L."/>
            <person name="Zhao W."/>
            <person name="Tachedjian M."/>
            <person name="Zhu Y."/>
            <person name="Zhou P."/>
            <person name="Jiang X."/>
            <person name="Ng J."/>
            <person name="Yang L."/>
            <person name="Wu L."/>
            <person name="Xiao J."/>
            <person name="Feng Y."/>
            <person name="Chen Y."/>
            <person name="Sun X."/>
            <person name="Zhang Y."/>
            <person name="Marsh G.A."/>
            <person name="Crameri G."/>
            <person name="Broder C.C."/>
            <person name="Frey K.G."/>
            <person name="Wang L.F."/>
            <person name="Wang J."/>
        </authorList>
    </citation>
    <scope>NUCLEOTIDE SEQUENCE [LARGE SCALE GENOMIC DNA]</scope>
</reference>
<dbReference type="FunFam" id="1.20.1260.10:FF:000016">
    <property type="entry name" value="Ferritin heavy chain"/>
    <property type="match status" value="1"/>
</dbReference>
<comment type="function">
    <text evidence="10">Stores iron in a soluble, non-toxic, readily available form. Important for iron homeostasis. Has ferroxidase activity. Iron is taken up in the ferrous form and deposited as ferric hydroxides after oxidation. Also plays a role in delivery of iron to cells. Mediates iron uptake in capsule cells of the developing kidney. Delivery to lysosomes is mediated by the cargo receptor NCOA4 for autophagic degradation and release of iron.</text>
</comment>
<comment type="similarity">
    <text evidence="3 13">Belongs to the ferritin family.</text>
</comment>
<evidence type="ECO:0000256" key="2">
    <source>
        <dbReference type="ARBA" id="ARBA00004419"/>
    </source>
</evidence>
<evidence type="ECO:0000313" key="15">
    <source>
        <dbReference type="EMBL" id="ELK30944.1"/>
    </source>
</evidence>
<keyword evidence="5 12" id="KW-0479">Metal-binding</keyword>
<dbReference type="CDD" id="cd01056">
    <property type="entry name" value="Euk_Ferritin"/>
    <property type="match status" value="1"/>
</dbReference>
<comment type="catalytic activity">
    <reaction evidence="11">
        <text>4 Fe(2+) + O2 + 4 H(+) = 4 Fe(3+) + 2 H2O</text>
        <dbReference type="Rhea" id="RHEA:11148"/>
        <dbReference type="ChEBI" id="CHEBI:15377"/>
        <dbReference type="ChEBI" id="CHEBI:15378"/>
        <dbReference type="ChEBI" id="CHEBI:15379"/>
        <dbReference type="ChEBI" id="CHEBI:29033"/>
        <dbReference type="ChEBI" id="CHEBI:29034"/>
        <dbReference type="EC" id="1.16.3.1"/>
    </reaction>
</comment>
<dbReference type="InterPro" id="IPR009040">
    <property type="entry name" value="Ferritin-like_diiron"/>
</dbReference>
<protein>
    <recommendedName>
        <fullName evidence="13">Ferritin</fullName>
    </recommendedName>
</protein>
<dbReference type="AlphaFoldDB" id="L5LWY0"/>
<evidence type="ECO:0000313" key="16">
    <source>
        <dbReference type="Proteomes" id="UP000010556"/>
    </source>
</evidence>
<dbReference type="PANTHER" id="PTHR11431">
    <property type="entry name" value="FERRITIN"/>
    <property type="match status" value="1"/>
</dbReference>
<dbReference type="PANTHER" id="PTHR11431:SF37">
    <property type="entry name" value="FERRITIN HEAVY CHAIN"/>
    <property type="match status" value="1"/>
</dbReference>
<evidence type="ECO:0000256" key="13">
    <source>
        <dbReference type="RuleBase" id="RU361145"/>
    </source>
</evidence>
<evidence type="ECO:0000256" key="10">
    <source>
        <dbReference type="ARBA" id="ARBA00045964"/>
    </source>
</evidence>
<evidence type="ECO:0000256" key="5">
    <source>
        <dbReference type="ARBA" id="ARBA00022723"/>
    </source>
</evidence>
<name>L5LWY0_MYODS</name>
<evidence type="ECO:0000256" key="6">
    <source>
        <dbReference type="ARBA" id="ARBA00023002"/>
    </source>
</evidence>
<comment type="function">
    <text evidence="13">Stores iron in a soluble, non-toxic, readily available form. Important for iron homeostasis. Iron is taken up in the ferrous form and deposited as ferric hydroxides after oxidation.</text>
</comment>
<dbReference type="EMBL" id="KB106582">
    <property type="protein sequence ID" value="ELK30944.1"/>
    <property type="molecule type" value="Genomic_DNA"/>
</dbReference>
<gene>
    <name evidence="15" type="ORF">MDA_GLEAN10021207</name>
</gene>
<dbReference type="GO" id="GO:0008199">
    <property type="term" value="F:ferric iron binding"/>
    <property type="evidence" value="ECO:0007669"/>
    <property type="project" value="InterPro"/>
</dbReference>
<dbReference type="InterPro" id="IPR001519">
    <property type="entry name" value="Ferritin"/>
</dbReference>
<keyword evidence="16" id="KW-1185">Reference proteome</keyword>
<evidence type="ECO:0000256" key="9">
    <source>
        <dbReference type="ARBA" id="ARBA00044959"/>
    </source>
</evidence>
<feature type="binding site" evidence="12">
    <location>
        <position position="29"/>
    </location>
    <ligand>
        <name>Fe cation</name>
        <dbReference type="ChEBI" id="CHEBI:24875"/>
        <label>1</label>
    </ligand>
</feature>
<evidence type="ECO:0000256" key="3">
    <source>
        <dbReference type="ARBA" id="ARBA00007513"/>
    </source>
</evidence>
<comment type="subunit">
    <text evidence="9">Oligomer of 24 subunits. There are two types of subunits: L (light) chain and H (heavy) chain. The major chain can be light or heavy, depending on the species and tissue type. The functional molecule forms a roughly spherical shell with a diameter of 12 nm and contains a central cavity into which the insoluble mineral iron core is deposited. Interacts with NCOA4; NCOA4 promotes targeting of the iron-binding ferritin complex to autolysosomes following starvation or iron depletion.</text>
</comment>